<dbReference type="InterPro" id="IPR014263">
    <property type="entry name" value="Methanolan_biosynth_EpsI"/>
</dbReference>
<gene>
    <name evidence="10" type="ORF">MGWOODY_Smn1525</name>
</gene>
<name>A0A160TF11_9ZZZZ</name>
<feature type="transmembrane region" description="Helical" evidence="8">
    <location>
        <begin position="23"/>
        <end position="41"/>
    </location>
</feature>
<dbReference type="GO" id="GO:0008233">
    <property type="term" value="F:peptidase activity"/>
    <property type="evidence" value="ECO:0007669"/>
    <property type="project" value="UniProtKB-KW"/>
</dbReference>
<feature type="transmembrane region" description="Helical" evidence="8">
    <location>
        <begin position="166"/>
        <end position="186"/>
    </location>
</feature>
<feature type="transmembrane region" description="Helical" evidence="8">
    <location>
        <begin position="198"/>
        <end position="218"/>
    </location>
</feature>
<accession>A0A160TF11</accession>
<feature type="transmembrane region" description="Helical" evidence="8">
    <location>
        <begin position="263"/>
        <end position="286"/>
    </location>
</feature>
<evidence type="ECO:0000259" key="9">
    <source>
        <dbReference type="Pfam" id="PF11984"/>
    </source>
</evidence>
<protein>
    <submittedName>
        <fullName evidence="10">Eight transmembrane protein EpsH / EpsI protein</fullName>
    </submittedName>
</protein>
<keyword evidence="6 8" id="KW-1133">Transmembrane helix</keyword>
<evidence type="ECO:0000256" key="5">
    <source>
        <dbReference type="ARBA" id="ARBA00022801"/>
    </source>
</evidence>
<dbReference type="AlphaFoldDB" id="A0A160TF11"/>
<dbReference type="EMBL" id="CZQE01000032">
    <property type="protein sequence ID" value="CUS43305.1"/>
    <property type="molecule type" value="Genomic_DNA"/>
</dbReference>
<keyword evidence="4 8" id="KW-0812">Transmembrane</keyword>
<feature type="transmembrane region" description="Helical" evidence="8">
    <location>
        <begin position="307"/>
        <end position="327"/>
    </location>
</feature>
<reference evidence="10" key="1">
    <citation type="submission" date="2015-10" db="EMBL/GenBank/DDBJ databases">
        <authorList>
            <person name="Gilbert D.G."/>
        </authorList>
    </citation>
    <scope>NUCLEOTIDE SEQUENCE</scope>
</reference>
<evidence type="ECO:0000256" key="6">
    <source>
        <dbReference type="ARBA" id="ARBA00022989"/>
    </source>
</evidence>
<evidence type="ECO:0000256" key="7">
    <source>
        <dbReference type="ARBA" id="ARBA00023136"/>
    </source>
</evidence>
<dbReference type="InterPro" id="IPR017540">
    <property type="entry name" value="Exosortase-1"/>
</dbReference>
<keyword evidence="5" id="KW-0378">Hydrolase</keyword>
<evidence type="ECO:0000256" key="8">
    <source>
        <dbReference type="SAM" id="Phobius"/>
    </source>
</evidence>
<evidence type="ECO:0000256" key="2">
    <source>
        <dbReference type="ARBA" id="ARBA00022475"/>
    </source>
</evidence>
<keyword evidence="2" id="KW-1003">Cell membrane</keyword>
<dbReference type="NCBIfam" id="TIGR02914">
    <property type="entry name" value="EpsI_fam"/>
    <property type="match status" value="1"/>
</dbReference>
<dbReference type="Pfam" id="PF09721">
    <property type="entry name" value="Exosortase_EpsH"/>
    <property type="match status" value="1"/>
</dbReference>
<dbReference type="InterPro" id="IPR019127">
    <property type="entry name" value="Exosortase"/>
</dbReference>
<feature type="transmembrane region" description="Helical" evidence="8">
    <location>
        <begin position="225"/>
        <end position="251"/>
    </location>
</feature>
<comment type="subcellular location">
    <subcellularLocation>
        <location evidence="1">Cell membrane</location>
        <topology evidence="1">Multi-pass membrane protein</topology>
    </subcellularLocation>
</comment>
<dbReference type="GO" id="GO:0005886">
    <property type="term" value="C:plasma membrane"/>
    <property type="evidence" value="ECO:0007669"/>
    <property type="project" value="UniProtKB-SubCell"/>
</dbReference>
<keyword evidence="7 8" id="KW-0472">Membrane</keyword>
<dbReference type="InterPro" id="IPR026392">
    <property type="entry name" value="Exo/Archaeosortase_dom"/>
</dbReference>
<evidence type="ECO:0000256" key="4">
    <source>
        <dbReference type="ARBA" id="ARBA00022692"/>
    </source>
</evidence>
<dbReference type="NCBIfam" id="TIGR02602">
    <property type="entry name" value="8TM_EpsH"/>
    <property type="match status" value="1"/>
</dbReference>
<evidence type="ECO:0000256" key="1">
    <source>
        <dbReference type="ARBA" id="ARBA00004651"/>
    </source>
</evidence>
<dbReference type="NCBIfam" id="TIGR03109">
    <property type="entry name" value="exosort_XrtA"/>
    <property type="match status" value="1"/>
</dbReference>
<keyword evidence="3" id="KW-0645">Protease</keyword>
<evidence type="ECO:0000256" key="3">
    <source>
        <dbReference type="ARBA" id="ARBA00022670"/>
    </source>
</evidence>
<sequence>MTVAFPAAEVAAGNEARGFDAHWRRHATILAGVAIALLLLFRADTADLARIWWTSTTFGHCLFIAPVIGWLVWQRRVELAQLTPVAWWPGLALVAVGGFGWLLGDAAGVALARHLGLVIMLQGAVVTILGPNVARGLLFPLCYAFFMVPFGEGLEGPLQTVTVEMVMPLLHLFGVPAHVDGVLITIPNGYFEVAEACSGAKFVIAMIAYGTLVANVCFTSWTRRAIFMVVALIVPVIANGLRAFGTIYAAYLTSVERATGMDHIVYGWVFFGVVMAAVLAIGWRWFDRAPDAPVFDPARLQAEPKRRIDALVAAALVLTVAGIFPAWSAAIAGRAQALPNAITLPEVPGWHRAPMSVRAPWAPNYPGADHYLIGRYENDRGDAVDLAVAVYGSQHEGKELVSFGVGAIREDDVWVRIEDLPDIAGGSVIRATAPGPVERRIATWYRVGDVVTHDDRAVKLETLKARLLGGPQRAVAVHVSAEVMPGRDPRAAIEAFLAALGPIDVLADRSAGMPR</sequence>
<dbReference type="NCBIfam" id="TIGR04178">
    <property type="entry name" value="exo_archaeo"/>
    <property type="match status" value="1"/>
</dbReference>
<proteinExistence type="predicted"/>
<dbReference type="GO" id="GO:0006508">
    <property type="term" value="P:proteolysis"/>
    <property type="evidence" value="ECO:0007669"/>
    <property type="project" value="UniProtKB-KW"/>
</dbReference>
<dbReference type="InterPro" id="IPR013426">
    <property type="entry name" value="EpsH-like"/>
</dbReference>
<feature type="transmembrane region" description="Helical" evidence="8">
    <location>
        <begin position="111"/>
        <end position="130"/>
    </location>
</feature>
<organism evidence="10">
    <name type="scientific">hydrothermal vent metagenome</name>
    <dbReference type="NCBI Taxonomy" id="652676"/>
    <lineage>
        <taxon>unclassified sequences</taxon>
        <taxon>metagenomes</taxon>
        <taxon>ecological metagenomes</taxon>
    </lineage>
</organism>
<feature type="transmembrane region" description="Helical" evidence="8">
    <location>
        <begin position="53"/>
        <end position="73"/>
    </location>
</feature>
<feature type="transmembrane region" description="Helical" evidence="8">
    <location>
        <begin position="85"/>
        <end position="104"/>
    </location>
</feature>
<evidence type="ECO:0000313" key="10">
    <source>
        <dbReference type="EMBL" id="CUS43305.1"/>
    </source>
</evidence>
<dbReference type="Pfam" id="PF11984">
    <property type="entry name" value="DUF3485"/>
    <property type="match status" value="1"/>
</dbReference>
<feature type="domain" description="Methanolan biosynthesis EpsI" evidence="9">
    <location>
        <begin position="317"/>
        <end position="502"/>
    </location>
</feature>